<protein>
    <submittedName>
        <fullName evidence="1">Uncharacterized protein</fullName>
    </submittedName>
</protein>
<reference evidence="1" key="1">
    <citation type="submission" date="2012-04" db="EMBL/GenBank/DDBJ databases">
        <title>The Genome Sequence of Loa loa.</title>
        <authorList>
            <consortium name="The Broad Institute Genome Sequencing Platform"/>
            <consortium name="Broad Institute Genome Sequencing Center for Infectious Disease"/>
            <person name="Nutman T.B."/>
            <person name="Fink D.L."/>
            <person name="Russ C."/>
            <person name="Young S."/>
            <person name="Zeng Q."/>
            <person name="Gargeya S."/>
            <person name="Alvarado L."/>
            <person name="Berlin A."/>
            <person name="Chapman S.B."/>
            <person name="Chen Z."/>
            <person name="Freedman E."/>
            <person name="Gellesch M."/>
            <person name="Goldberg J."/>
            <person name="Griggs A."/>
            <person name="Gujja S."/>
            <person name="Heilman E.R."/>
            <person name="Heiman D."/>
            <person name="Howarth C."/>
            <person name="Mehta T."/>
            <person name="Neiman D."/>
            <person name="Pearson M."/>
            <person name="Roberts A."/>
            <person name="Saif S."/>
            <person name="Shea T."/>
            <person name="Shenoy N."/>
            <person name="Sisk P."/>
            <person name="Stolte C."/>
            <person name="Sykes S."/>
            <person name="White J."/>
            <person name="Yandava C."/>
            <person name="Haas B."/>
            <person name="Henn M.R."/>
            <person name="Nusbaum C."/>
            <person name="Birren B."/>
        </authorList>
    </citation>
    <scope>NUCLEOTIDE SEQUENCE [LARGE SCALE GENOMIC DNA]</scope>
</reference>
<organism evidence="1">
    <name type="scientific">Loa loa</name>
    <name type="common">Eye worm</name>
    <name type="synonym">Filaria loa</name>
    <dbReference type="NCBI Taxonomy" id="7209"/>
    <lineage>
        <taxon>Eukaryota</taxon>
        <taxon>Metazoa</taxon>
        <taxon>Ecdysozoa</taxon>
        <taxon>Nematoda</taxon>
        <taxon>Chromadorea</taxon>
        <taxon>Rhabditida</taxon>
        <taxon>Spirurina</taxon>
        <taxon>Spiruromorpha</taxon>
        <taxon>Filarioidea</taxon>
        <taxon>Onchocercidae</taxon>
        <taxon>Loa</taxon>
    </lineage>
</organism>
<accession>A0A1S0TQT7</accession>
<dbReference type="RefSeq" id="XP_003145488.1">
    <property type="nucleotide sequence ID" value="XM_003145440.1"/>
</dbReference>
<sequence>MADDKVNWKSQTNPACRRFRIIVAQELLRDGGLIRTENHFSGVGLWLKTPSSPNLTICRQVTPIALSVYASHCTPRTGCSQHMCSSCSWKLVVVDEVLVVLLISTNE</sequence>
<evidence type="ECO:0000313" key="1">
    <source>
        <dbReference type="EMBL" id="EFO18582.1"/>
    </source>
</evidence>
<proteinExistence type="predicted"/>
<dbReference type="EMBL" id="JH712927">
    <property type="protein sequence ID" value="EFO18582.1"/>
    <property type="molecule type" value="Genomic_DNA"/>
</dbReference>
<name>A0A1S0TQT7_LOALO</name>
<gene>
    <name evidence="1" type="ORF">LOAG_09913</name>
</gene>
<dbReference type="CTD" id="9947354"/>
<dbReference type="InParanoid" id="A0A1S0TQT7"/>
<dbReference type="GeneID" id="9947354"/>
<dbReference type="AlphaFoldDB" id="A0A1S0TQT7"/>
<dbReference type="KEGG" id="loa:LOAG_09913"/>